<proteinExistence type="predicted"/>
<feature type="domain" description="DUF6597" evidence="1">
    <location>
        <begin position="10"/>
        <end position="114"/>
    </location>
</feature>
<evidence type="ECO:0000259" key="1">
    <source>
        <dbReference type="Pfam" id="PF20240"/>
    </source>
</evidence>
<dbReference type="EMBL" id="BAABAZ010000006">
    <property type="protein sequence ID" value="GAA4284325.1"/>
    <property type="molecule type" value="Genomic_DNA"/>
</dbReference>
<evidence type="ECO:0000313" key="2">
    <source>
        <dbReference type="EMBL" id="GAA4284325.1"/>
    </source>
</evidence>
<accession>A0ABP8EKB6</accession>
<comment type="caution">
    <text evidence="2">The sequence shown here is derived from an EMBL/GenBank/DDBJ whole genome shotgun (WGS) entry which is preliminary data.</text>
</comment>
<dbReference type="InterPro" id="IPR046532">
    <property type="entry name" value="DUF6597"/>
</dbReference>
<reference evidence="3" key="1">
    <citation type="journal article" date="2019" name="Int. J. Syst. Evol. Microbiol.">
        <title>The Global Catalogue of Microorganisms (GCM) 10K type strain sequencing project: providing services to taxonomists for standard genome sequencing and annotation.</title>
        <authorList>
            <consortium name="The Broad Institute Genomics Platform"/>
            <consortium name="The Broad Institute Genome Sequencing Center for Infectious Disease"/>
            <person name="Wu L."/>
            <person name="Ma J."/>
        </authorList>
    </citation>
    <scope>NUCLEOTIDE SEQUENCE [LARGE SCALE GENOMIC DNA]</scope>
    <source>
        <strain evidence="3">JCM 17458</strain>
    </source>
</reference>
<keyword evidence="3" id="KW-1185">Reference proteome</keyword>
<dbReference type="Pfam" id="PF20240">
    <property type="entry name" value="DUF6597"/>
    <property type="match status" value="1"/>
</dbReference>
<protein>
    <recommendedName>
        <fullName evidence="1">DUF6597 domain-containing protein</fullName>
    </recommendedName>
</protein>
<gene>
    <name evidence="2" type="ORF">GCM10022261_18560</name>
</gene>
<dbReference type="Proteomes" id="UP001501586">
    <property type="component" value="Unassembled WGS sequence"/>
</dbReference>
<dbReference type="RefSeq" id="WP_236866008.1">
    <property type="nucleotide sequence ID" value="NZ_BAABAZ010000006.1"/>
</dbReference>
<evidence type="ECO:0000313" key="3">
    <source>
        <dbReference type="Proteomes" id="UP001501586"/>
    </source>
</evidence>
<sequence length="134" mass="14210">MDSVEEWVRREPAPALRGLIDDYVGYRLLGQPPAVHRGLPSRHMTFIISIGTPIDVVRQTNAAQPPERYRTVISGLQASSALIAHSGSQEGVAISLSPLGSAALLRLPAAELWDLLCASSARSACCARPAADPG</sequence>
<organism evidence="2 3">
    <name type="scientific">Brevibacterium daeguense</name>
    <dbReference type="NCBI Taxonomy" id="909936"/>
    <lineage>
        <taxon>Bacteria</taxon>
        <taxon>Bacillati</taxon>
        <taxon>Actinomycetota</taxon>
        <taxon>Actinomycetes</taxon>
        <taxon>Micrococcales</taxon>
        <taxon>Brevibacteriaceae</taxon>
        <taxon>Brevibacterium</taxon>
    </lineage>
</organism>
<name>A0ABP8EKB6_9MICO</name>